<dbReference type="PANTHER" id="PTHR33337">
    <property type="entry name" value="GFA DOMAIN-CONTAINING PROTEIN"/>
    <property type="match status" value="1"/>
</dbReference>
<feature type="compositionally biased region" description="Basic and acidic residues" evidence="5">
    <location>
        <begin position="148"/>
        <end position="162"/>
    </location>
</feature>
<dbReference type="Gene3D" id="3.90.1590.10">
    <property type="entry name" value="glutathione-dependent formaldehyde- activating enzyme (gfa)"/>
    <property type="match status" value="1"/>
</dbReference>
<keyword evidence="2" id="KW-0479">Metal-binding</keyword>
<evidence type="ECO:0000256" key="3">
    <source>
        <dbReference type="ARBA" id="ARBA00022833"/>
    </source>
</evidence>
<keyword evidence="4" id="KW-0456">Lyase</keyword>
<sequence length="162" mass="17432">MTRQAHSGGCQCGAIRYRIAGELSYPHICHCRMCQKAGGNYFMAFAGTRAEDMLVMRGEPKWFRSSEPCGRGFCGDCGTPLFFRTAGSPYISVTIGSLDKPGAVTPVAQNGTESRASQFDALFSLPESPTDRSALPGGDAGILASNRQHPDHDTTAWPPKKD</sequence>
<reference evidence="7 8" key="1">
    <citation type="submission" date="2021-03" db="EMBL/GenBank/DDBJ databases">
        <title>Genomic Encyclopedia of Type Strains, Phase IV (KMG-IV): sequencing the most valuable type-strain genomes for metagenomic binning, comparative biology and taxonomic classification.</title>
        <authorList>
            <person name="Goeker M."/>
        </authorList>
    </citation>
    <scope>NUCLEOTIDE SEQUENCE [LARGE SCALE GENOMIC DNA]</scope>
    <source>
        <strain evidence="7 8">DSM 21600</strain>
    </source>
</reference>
<dbReference type="Proteomes" id="UP000759443">
    <property type="component" value="Unassembled WGS sequence"/>
</dbReference>
<evidence type="ECO:0000256" key="4">
    <source>
        <dbReference type="ARBA" id="ARBA00023239"/>
    </source>
</evidence>
<feature type="domain" description="CENP-V/GFA" evidence="6">
    <location>
        <begin position="6"/>
        <end position="120"/>
    </location>
</feature>
<keyword evidence="3" id="KW-0862">Zinc</keyword>
<dbReference type="InterPro" id="IPR011057">
    <property type="entry name" value="Mss4-like_sf"/>
</dbReference>
<dbReference type="PROSITE" id="PS51891">
    <property type="entry name" value="CENP_V_GFA"/>
    <property type="match status" value="1"/>
</dbReference>
<protein>
    <recommendedName>
        <fullName evidence="6">CENP-V/GFA domain-containing protein</fullName>
    </recommendedName>
</protein>
<evidence type="ECO:0000313" key="8">
    <source>
        <dbReference type="Proteomes" id="UP000759443"/>
    </source>
</evidence>
<dbReference type="SUPFAM" id="SSF51316">
    <property type="entry name" value="Mss4-like"/>
    <property type="match status" value="1"/>
</dbReference>
<comment type="similarity">
    <text evidence="1">Belongs to the Gfa family.</text>
</comment>
<dbReference type="Pfam" id="PF04828">
    <property type="entry name" value="GFA"/>
    <property type="match status" value="1"/>
</dbReference>
<evidence type="ECO:0000313" key="7">
    <source>
        <dbReference type="EMBL" id="MBP1850794.1"/>
    </source>
</evidence>
<accession>A0ABS4DYN2</accession>
<keyword evidence="8" id="KW-1185">Reference proteome</keyword>
<evidence type="ECO:0000256" key="5">
    <source>
        <dbReference type="SAM" id="MobiDB-lite"/>
    </source>
</evidence>
<proteinExistence type="inferred from homology"/>
<feature type="region of interest" description="Disordered" evidence="5">
    <location>
        <begin position="126"/>
        <end position="162"/>
    </location>
</feature>
<evidence type="ECO:0000259" key="6">
    <source>
        <dbReference type="PROSITE" id="PS51891"/>
    </source>
</evidence>
<name>A0ABS4DYN2_9HYPH</name>
<organism evidence="7 8">
    <name type="scientific">Rhizobium halophytocola</name>
    <dbReference type="NCBI Taxonomy" id="735519"/>
    <lineage>
        <taxon>Bacteria</taxon>
        <taxon>Pseudomonadati</taxon>
        <taxon>Pseudomonadota</taxon>
        <taxon>Alphaproteobacteria</taxon>
        <taxon>Hyphomicrobiales</taxon>
        <taxon>Rhizobiaceae</taxon>
        <taxon>Rhizobium/Agrobacterium group</taxon>
        <taxon>Rhizobium</taxon>
    </lineage>
</organism>
<dbReference type="PANTHER" id="PTHR33337:SF40">
    <property type="entry name" value="CENP-V_GFA DOMAIN-CONTAINING PROTEIN-RELATED"/>
    <property type="match status" value="1"/>
</dbReference>
<dbReference type="RefSeq" id="WP_209944862.1">
    <property type="nucleotide sequence ID" value="NZ_JAGGJU010000005.1"/>
</dbReference>
<evidence type="ECO:0000256" key="2">
    <source>
        <dbReference type="ARBA" id="ARBA00022723"/>
    </source>
</evidence>
<gene>
    <name evidence="7" type="ORF">J2Z17_002231</name>
</gene>
<comment type="caution">
    <text evidence="7">The sequence shown here is derived from an EMBL/GenBank/DDBJ whole genome shotgun (WGS) entry which is preliminary data.</text>
</comment>
<evidence type="ECO:0000256" key="1">
    <source>
        <dbReference type="ARBA" id="ARBA00005495"/>
    </source>
</evidence>
<dbReference type="InterPro" id="IPR006913">
    <property type="entry name" value="CENP-V/GFA"/>
</dbReference>
<dbReference type="EMBL" id="JAGGJU010000005">
    <property type="protein sequence ID" value="MBP1850794.1"/>
    <property type="molecule type" value="Genomic_DNA"/>
</dbReference>